<dbReference type="InterPro" id="IPR016032">
    <property type="entry name" value="Sig_transdc_resp-reg_C-effctor"/>
</dbReference>
<dbReference type="RefSeq" id="WP_214535383.1">
    <property type="nucleotide sequence ID" value="NZ_JAHFVK010000001.1"/>
</dbReference>
<dbReference type="InterPro" id="IPR036388">
    <property type="entry name" value="WH-like_DNA-bd_sf"/>
</dbReference>
<keyword evidence="1" id="KW-0472">Membrane</keyword>
<feature type="domain" description="HTH luxR-type" evidence="2">
    <location>
        <begin position="14"/>
        <end position="71"/>
    </location>
</feature>
<sequence length="267" mass="28826">MNVPEIDEKTRAALGRLTAGEKECLHRRLRHQSAKEMAIELGVSPHAVEKRLKMARAKLGLSSSLEAARLLADSEWYQQTAPRSPDLALTAASVDKGAIRQAAWGVIVVSLLAVTLIVLATQGPSSDGVTSLDSGNIAPYPNGQAATALPTGIMVQPTAAELHMVVVATFGKLDQDKSGFIEPAETPVAGRGTVSQKIYARDEQGNVRETGQVRTVRADEARSEYIAQGDRDGDGKWSFAEYREWMKSNVARTGIPAAWREDIESAY</sequence>
<dbReference type="Gene3D" id="1.10.238.10">
    <property type="entry name" value="EF-hand"/>
    <property type="match status" value="1"/>
</dbReference>
<dbReference type="InterPro" id="IPR011992">
    <property type="entry name" value="EF-hand-dom_pair"/>
</dbReference>
<dbReference type="SUPFAM" id="SSF47473">
    <property type="entry name" value="EF-hand"/>
    <property type="match status" value="1"/>
</dbReference>
<dbReference type="Gene3D" id="1.10.10.10">
    <property type="entry name" value="Winged helix-like DNA-binding domain superfamily/Winged helix DNA-binding domain"/>
    <property type="match status" value="1"/>
</dbReference>
<evidence type="ECO:0000256" key="1">
    <source>
        <dbReference type="SAM" id="Phobius"/>
    </source>
</evidence>
<proteinExistence type="predicted"/>
<evidence type="ECO:0000259" key="2">
    <source>
        <dbReference type="SMART" id="SM00421"/>
    </source>
</evidence>
<comment type="caution">
    <text evidence="3">The sequence shown here is derived from an EMBL/GenBank/DDBJ whole genome shotgun (WGS) entry which is preliminary data.</text>
</comment>
<dbReference type="InterPro" id="IPR000792">
    <property type="entry name" value="Tscrpt_reg_LuxR_C"/>
</dbReference>
<dbReference type="EMBL" id="JAHFVK010000001">
    <property type="protein sequence ID" value="MBT2134022.1"/>
    <property type="molecule type" value="Genomic_DNA"/>
</dbReference>
<keyword evidence="4" id="KW-1185">Reference proteome</keyword>
<keyword evidence="1" id="KW-1133">Transmembrane helix</keyword>
<accession>A0ABS5W4L1</accession>
<evidence type="ECO:0000313" key="3">
    <source>
        <dbReference type="EMBL" id="MBT2134022.1"/>
    </source>
</evidence>
<feature type="transmembrane region" description="Helical" evidence="1">
    <location>
        <begin position="102"/>
        <end position="121"/>
    </location>
</feature>
<dbReference type="InterPro" id="IPR013249">
    <property type="entry name" value="RNA_pol_sigma70_r4_t2"/>
</dbReference>
<name>A0ABS5W4L1_9SPHN</name>
<dbReference type="Proteomes" id="UP000811255">
    <property type="component" value="Unassembled WGS sequence"/>
</dbReference>
<dbReference type="Pfam" id="PF08281">
    <property type="entry name" value="Sigma70_r4_2"/>
    <property type="match status" value="1"/>
</dbReference>
<reference evidence="3 4" key="1">
    <citation type="submission" date="2021-05" db="EMBL/GenBank/DDBJ databases">
        <title>Croceibacterium sp. LX-88 genome sequence.</title>
        <authorList>
            <person name="Luo X."/>
        </authorList>
    </citation>
    <scope>NUCLEOTIDE SEQUENCE [LARGE SCALE GENOMIC DNA]</scope>
    <source>
        <strain evidence="3 4">LX-88</strain>
    </source>
</reference>
<dbReference type="SMART" id="SM00421">
    <property type="entry name" value="HTH_LUXR"/>
    <property type="match status" value="1"/>
</dbReference>
<gene>
    <name evidence="3" type="ORF">KK137_06715</name>
</gene>
<evidence type="ECO:0000313" key="4">
    <source>
        <dbReference type="Proteomes" id="UP000811255"/>
    </source>
</evidence>
<protein>
    <recommendedName>
        <fullName evidence="2">HTH luxR-type domain-containing protein</fullName>
    </recommendedName>
</protein>
<keyword evidence="1" id="KW-0812">Transmembrane</keyword>
<organism evidence="3 4">
    <name type="scientific">Croceibacterium selenioxidans</name>
    <dbReference type="NCBI Taxonomy" id="2838833"/>
    <lineage>
        <taxon>Bacteria</taxon>
        <taxon>Pseudomonadati</taxon>
        <taxon>Pseudomonadota</taxon>
        <taxon>Alphaproteobacteria</taxon>
        <taxon>Sphingomonadales</taxon>
        <taxon>Erythrobacteraceae</taxon>
        <taxon>Croceibacterium</taxon>
    </lineage>
</organism>
<dbReference type="SUPFAM" id="SSF46894">
    <property type="entry name" value="C-terminal effector domain of the bipartite response regulators"/>
    <property type="match status" value="1"/>
</dbReference>